<feature type="transmembrane region" description="Helical" evidence="9">
    <location>
        <begin position="148"/>
        <end position="166"/>
    </location>
</feature>
<dbReference type="InterPro" id="IPR005829">
    <property type="entry name" value="Sugar_transporter_CS"/>
</dbReference>
<evidence type="ECO:0000256" key="4">
    <source>
        <dbReference type="ARBA" id="ARBA00022597"/>
    </source>
</evidence>
<keyword evidence="4" id="KW-0762">Sugar transport</keyword>
<evidence type="ECO:0000256" key="9">
    <source>
        <dbReference type="SAM" id="Phobius"/>
    </source>
</evidence>
<sequence length="465" mass="51358">MFFKYFYGKDGSSLNEYLTSISACILGLSVGIHSGWTSPFIPKLTKAGGYPFNVTSEDASYIAILGPAGDLIGEVTSMSVVDIIGRKTSLMIFGIPIFLSNMLIYFSYISPLCIYIARLLGGISMGMFMSIAPMYISEISSPAIRGKLGILVVFSGTSALIIVNLAGKFLDVYISSLIFAAIVLSFLLLFSMMPESPYYFLMKGNLEGAEKSLRFLRRTESVQKELGSLEEDVKRQLSENGTLKDLFSINSNRKALFLMICGRFIQQLTGFFAFVMYGRSLLTDSEEIIDPETAIIIISAIQSCFGILSGSLADKFGRVPLMAFSTAVCFVTLTLFGLYFTLRDFTTLSVPIWLPLVIYAVHFFSIQLGVGSLLTVMLGELFSASIKPKAVCFVNITFSLSVMLTAKFYQVCTDYLHTSVCFYVFAVVTLAGTIFIKCYYPETKGKTLEEIQLELKGIQREKNVT</sequence>
<reference evidence="11 12" key="1">
    <citation type="submission" date="2023-03" db="EMBL/GenBank/DDBJ databases">
        <title>Genome insight into feeding habits of ladybird beetles.</title>
        <authorList>
            <person name="Li H.-S."/>
            <person name="Huang Y.-H."/>
            <person name="Pang H."/>
        </authorList>
    </citation>
    <scope>NUCLEOTIDE SEQUENCE [LARGE SCALE GENOMIC DNA]</scope>
    <source>
        <strain evidence="11">SYSU_2023b</strain>
        <tissue evidence="11">Whole body</tissue>
    </source>
</reference>
<feature type="transmembrane region" description="Helical" evidence="9">
    <location>
        <begin position="255"/>
        <end position="274"/>
    </location>
</feature>
<gene>
    <name evidence="11" type="ORF">WA026_003064</name>
</gene>
<dbReference type="InterPro" id="IPR020846">
    <property type="entry name" value="MFS_dom"/>
</dbReference>
<dbReference type="InterPro" id="IPR036259">
    <property type="entry name" value="MFS_trans_sf"/>
</dbReference>
<feature type="transmembrane region" description="Helical" evidence="9">
    <location>
        <begin position="352"/>
        <end position="378"/>
    </location>
</feature>
<dbReference type="Pfam" id="PF00083">
    <property type="entry name" value="Sugar_tr"/>
    <property type="match status" value="1"/>
</dbReference>
<keyword evidence="2" id="KW-0813">Transport</keyword>
<dbReference type="PRINTS" id="PR00171">
    <property type="entry name" value="SUGRTRNSPORT"/>
</dbReference>
<proteinExistence type="predicted"/>
<feature type="transmembrane region" description="Helical" evidence="9">
    <location>
        <begin position="115"/>
        <end position="136"/>
    </location>
</feature>
<dbReference type="FunFam" id="1.20.1250.20:FF:000218">
    <property type="entry name" value="facilitated trehalose transporter Tret1"/>
    <property type="match status" value="1"/>
</dbReference>
<dbReference type="AlphaFoldDB" id="A0AAW1THW7"/>
<evidence type="ECO:0000256" key="2">
    <source>
        <dbReference type="ARBA" id="ARBA00022448"/>
    </source>
</evidence>
<keyword evidence="6 9" id="KW-1133">Transmembrane helix</keyword>
<dbReference type="InterPro" id="IPR005828">
    <property type="entry name" value="MFS_sugar_transport-like"/>
</dbReference>
<keyword evidence="12" id="KW-1185">Reference proteome</keyword>
<evidence type="ECO:0000256" key="3">
    <source>
        <dbReference type="ARBA" id="ARBA00022475"/>
    </source>
</evidence>
<name>A0AAW1THW7_9CUCU</name>
<feature type="transmembrane region" description="Helical" evidence="9">
    <location>
        <begin position="415"/>
        <end position="436"/>
    </location>
</feature>
<dbReference type="PROSITE" id="PS00217">
    <property type="entry name" value="SUGAR_TRANSPORT_2"/>
    <property type="match status" value="1"/>
</dbReference>
<keyword evidence="3" id="KW-1003">Cell membrane</keyword>
<dbReference type="Proteomes" id="UP001431783">
    <property type="component" value="Unassembled WGS sequence"/>
</dbReference>
<feature type="transmembrane region" description="Helical" evidence="9">
    <location>
        <begin position="294"/>
        <end position="312"/>
    </location>
</feature>
<accession>A0AAW1THW7</accession>
<evidence type="ECO:0000256" key="7">
    <source>
        <dbReference type="ARBA" id="ARBA00023136"/>
    </source>
</evidence>
<keyword evidence="8" id="KW-0325">Glycoprotein</keyword>
<evidence type="ECO:0000256" key="1">
    <source>
        <dbReference type="ARBA" id="ARBA00004651"/>
    </source>
</evidence>
<dbReference type="SUPFAM" id="SSF103473">
    <property type="entry name" value="MFS general substrate transporter"/>
    <property type="match status" value="1"/>
</dbReference>
<keyword evidence="7 9" id="KW-0472">Membrane</keyword>
<dbReference type="GO" id="GO:0005886">
    <property type="term" value="C:plasma membrane"/>
    <property type="evidence" value="ECO:0007669"/>
    <property type="project" value="UniProtKB-SubCell"/>
</dbReference>
<feature type="transmembrane region" description="Helical" evidence="9">
    <location>
        <begin position="90"/>
        <end position="109"/>
    </location>
</feature>
<keyword evidence="5 9" id="KW-0812">Transmembrane</keyword>
<dbReference type="InterPro" id="IPR050549">
    <property type="entry name" value="MFS_Trehalose_Transporter"/>
</dbReference>
<organism evidence="11 12">
    <name type="scientific">Henosepilachna vigintioctopunctata</name>
    <dbReference type="NCBI Taxonomy" id="420089"/>
    <lineage>
        <taxon>Eukaryota</taxon>
        <taxon>Metazoa</taxon>
        <taxon>Ecdysozoa</taxon>
        <taxon>Arthropoda</taxon>
        <taxon>Hexapoda</taxon>
        <taxon>Insecta</taxon>
        <taxon>Pterygota</taxon>
        <taxon>Neoptera</taxon>
        <taxon>Endopterygota</taxon>
        <taxon>Coleoptera</taxon>
        <taxon>Polyphaga</taxon>
        <taxon>Cucujiformia</taxon>
        <taxon>Coccinelloidea</taxon>
        <taxon>Coccinellidae</taxon>
        <taxon>Epilachninae</taxon>
        <taxon>Epilachnini</taxon>
        <taxon>Henosepilachna</taxon>
    </lineage>
</organism>
<dbReference type="GO" id="GO:0022857">
    <property type="term" value="F:transmembrane transporter activity"/>
    <property type="evidence" value="ECO:0007669"/>
    <property type="project" value="InterPro"/>
</dbReference>
<evidence type="ECO:0000313" key="12">
    <source>
        <dbReference type="Proteomes" id="UP001431783"/>
    </source>
</evidence>
<evidence type="ECO:0000256" key="8">
    <source>
        <dbReference type="ARBA" id="ARBA00023180"/>
    </source>
</evidence>
<feature type="transmembrane region" description="Helical" evidence="9">
    <location>
        <begin position="390"/>
        <end position="409"/>
    </location>
</feature>
<feature type="transmembrane region" description="Helical" evidence="9">
    <location>
        <begin position="319"/>
        <end position="340"/>
    </location>
</feature>
<evidence type="ECO:0000313" key="11">
    <source>
        <dbReference type="EMBL" id="KAK9869314.1"/>
    </source>
</evidence>
<dbReference type="PANTHER" id="PTHR48021">
    <property type="match status" value="1"/>
</dbReference>
<dbReference type="InterPro" id="IPR003663">
    <property type="entry name" value="Sugar/inositol_transpt"/>
</dbReference>
<evidence type="ECO:0000256" key="5">
    <source>
        <dbReference type="ARBA" id="ARBA00022692"/>
    </source>
</evidence>
<feature type="transmembrane region" description="Helical" evidence="9">
    <location>
        <begin position="172"/>
        <end position="193"/>
    </location>
</feature>
<comment type="subcellular location">
    <subcellularLocation>
        <location evidence="1">Cell membrane</location>
        <topology evidence="1">Multi-pass membrane protein</topology>
    </subcellularLocation>
</comment>
<evidence type="ECO:0000259" key="10">
    <source>
        <dbReference type="PROSITE" id="PS50850"/>
    </source>
</evidence>
<feature type="domain" description="Major facilitator superfamily (MFS) profile" evidence="10">
    <location>
        <begin position="15"/>
        <end position="444"/>
    </location>
</feature>
<dbReference type="Gene3D" id="1.20.1250.20">
    <property type="entry name" value="MFS general substrate transporter like domains"/>
    <property type="match status" value="1"/>
</dbReference>
<dbReference type="EMBL" id="JARQZJ010000001">
    <property type="protein sequence ID" value="KAK9869314.1"/>
    <property type="molecule type" value="Genomic_DNA"/>
</dbReference>
<protein>
    <recommendedName>
        <fullName evidence="10">Major facilitator superfamily (MFS) profile domain-containing protein</fullName>
    </recommendedName>
</protein>
<evidence type="ECO:0000256" key="6">
    <source>
        <dbReference type="ARBA" id="ARBA00022989"/>
    </source>
</evidence>
<comment type="caution">
    <text evidence="11">The sequence shown here is derived from an EMBL/GenBank/DDBJ whole genome shotgun (WGS) entry which is preliminary data.</text>
</comment>
<dbReference type="PANTHER" id="PTHR48021:SF46">
    <property type="entry name" value="MAJOR FACILITATOR SUPERFAMILY (MFS) PROFILE DOMAIN-CONTAINING PROTEIN"/>
    <property type="match status" value="1"/>
</dbReference>
<dbReference type="PROSITE" id="PS50850">
    <property type="entry name" value="MFS"/>
    <property type="match status" value="1"/>
</dbReference>